<feature type="transmembrane region" description="Helical" evidence="5">
    <location>
        <begin position="7"/>
        <end position="27"/>
    </location>
</feature>
<evidence type="ECO:0008006" key="8">
    <source>
        <dbReference type="Google" id="ProtNLM"/>
    </source>
</evidence>
<evidence type="ECO:0000313" key="6">
    <source>
        <dbReference type="EMBL" id="KAF9589497.1"/>
    </source>
</evidence>
<dbReference type="PANTHER" id="PTHR24286">
    <property type="entry name" value="CYTOCHROME P450 26"/>
    <property type="match status" value="1"/>
</dbReference>
<dbReference type="OrthoDB" id="2789670at2759"/>
<accession>A0A835H0T7</accession>
<dbReference type="Pfam" id="PF00067">
    <property type="entry name" value="p450"/>
    <property type="match status" value="1"/>
</dbReference>
<comment type="caution">
    <text evidence="6">The sequence shown here is derived from an EMBL/GenBank/DDBJ whole genome shotgun (WGS) entry which is preliminary data.</text>
</comment>
<evidence type="ECO:0000256" key="2">
    <source>
        <dbReference type="ARBA" id="ARBA00023004"/>
    </source>
</evidence>
<feature type="binding site" description="axial binding residue" evidence="3">
    <location>
        <position position="423"/>
    </location>
    <ligand>
        <name>heme</name>
        <dbReference type="ChEBI" id="CHEBI:30413"/>
    </ligand>
    <ligandPart>
        <name>Fe</name>
        <dbReference type="ChEBI" id="CHEBI:18248"/>
    </ligandPart>
</feature>
<evidence type="ECO:0000256" key="5">
    <source>
        <dbReference type="SAM" id="Phobius"/>
    </source>
</evidence>
<dbReference type="GO" id="GO:0044550">
    <property type="term" value="P:secondary metabolite biosynthetic process"/>
    <property type="evidence" value="ECO:0007669"/>
    <property type="project" value="UniProtKB-ARBA"/>
</dbReference>
<keyword evidence="3 4" id="KW-0349">Heme</keyword>
<keyword evidence="5" id="KW-0812">Transmembrane</keyword>
<protein>
    <recommendedName>
        <fullName evidence="8">Cytochrome P450</fullName>
    </recommendedName>
</protein>
<evidence type="ECO:0000256" key="1">
    <source>
        <dbReference type="ARBA" id="ARBA00022723"/>
    </source>
</evidence>
<gene>
    <name evidence="6" type="ORF">IFM89_025044</name>
</gene>
<dbReference type="InterPro" id="IPR036396">
    <property type="entry name" value="Cyt_P450_sf"/>
</dbReference>
<dbReference type="InterPro" id="IPR002401">
    <property type="entry name" value="Cyt_P450_E_grp-I"/>
</dbReference>
<sequence>MEEGTQSWWIAILFGVLPLLVWILWSWNELWFLIPLKAHSGSTKLPPGHMGLPFIGEMLSFLWYFNIVRRPDDFITSKRNRYGDGVGMYRTYLFGSPSIIGCSPAFNKYVLQSSDLFQQKWPSTELFGLHALAIVEGKPHTRLRSYLTNAINRPDALKKITTIIQPHIVSSLRSWAEKGRITFENISNMFVSFKPGPILDVMDQYFSGLLRGVRAQPSKIPGTAFYHAFQCRKKLDAIFREELEKRKQSGSMSKDKNDLMEGLMVMRDEEGKLLGDDEVLDNMITLLFGGYESTSTAIMWALYYLGKHHDVVQKIREEILALGKKGDYYITSEDLAQLKYTNKVVEETLRMANISPFFFREVKEDTSYQGYKIPKGWNIILWTRYLHTDAKNFDDPMNFNPERWNEPPKPGTNQVFGAGMRFCPGNTLARLQIAIFIYHLVPGYTWELINPDAKIKYLPHPALEDGLKIAFSTIGDEIL</sequence>
<name>A0A835H0T7_9MAGN</name>
<evidence type="ECO:0000256" key="4">
    <source>
        <dbReference type="RuleBase" id="RU000461"/>
    </source>
</evidence>
<keyword evidence="4" id="KW-0560">Oxidoreductase</keyword>
<evidence type="ECO:0000313" key="7">
    <source>
        <dbReference type="Proteomes" id="UP000631114"/>
    </source>
</evidence>
<keyword evidence="4" id="KW-0503">Monooxygenase</keyword>
<keyword evidence="5" id="KW-1133">Transmembrane helix</keyword>
<dbReference type="GO" id="GO:0016132">
    <property type="term" value="P:brassinosteroid biosynthetic process"/>
    <property type="evidence" value="ECO:0007669"/>
    <property type="project" value="TreeGrafter"/>
</dbReference>
<dbReference type="PRINTS" id="PR00463">
    <property type="entry name" value="EP450I"/>
</dbReference>
<dbReference type="EMBL" id="JADFTS010000009">
    <property type="protein sequence ID" value="KAF9589497.1"/>
    <property type="molecule type" value="Genomic_DNA"/>
</dbReference>
<dbReference type="PRINTS" id="PR00385">
    <property type="entry name" value="P450"/>
</dbReference>
<organism evidence="6 7">
    <name type="scientific">Coptis chinensis</name>
    <dbReference type="NCBI Taxonomy" id="261450"/>
    <lineage>
        <taxon>Eukaryota</taxon>
        <taxon>Viridiplantae</taxon>
        <taxon>Streptophyta</taxon>
        <taxon>Embryophyta</taxon>
        <taxon>Tracheophyta</taxon>
        <taxon>Spermatophyta</taxon>
        <taxon>Magnoliopsida</taxon>
        <taxon>Ranunculales</taxon>
        <taxon>Ranunculaceae</taxon>
        <taxon>Coptidoideae</taxon>
        <taxon>Coptis</taxon>
    </lineage>
</organism>
<dbReference type="GO" id="GO:0020037">
    <property type="term" value="F:heme binding"/>
    <property type="evidence" value="ECO:0007669"/>
    <property type="project" value="InterPro"/>
</dbReference>
<reference evidence="6 7" key="1">
    <citation type="submission" date="2020-10" db="EMBL/GenBank/DDBJ databases">
        <title>The Coptis chinensis genome and diversification of protoberbering-type alkaloids.</title>
        <authorList>
            <person name="Wang B."/>
            <person name="Shu S."/>
            <person name="Song C."/>
            <person name="Liu Y."/>
        </authorList>
    </citation>
    <scope>NUCLEOTIDE SEQUENCE [LARGE SCALE GENOMIC DNA]</scope>
    <source>
        <strain evidence="6">HL-2020</strain>
        <tissue evidence="6">Leaf</tissue>
    </source>
</reference>
<keyword evidence="2 3" id="KW-0408">Iron</keyword>
<dbReference type="SUPFAM" id="SSF48264">
    <property type="entry name" value="Cytochrome P450"/>
    <property type="match status" value="1"/>
</dbReference>
<dbReference type="InterPro" id="IPR001128">
    <property type="entry name" value="Cyt_P450"/>
</dbReference>
<dbReference type="PANTHER" id="PTHR24286:SF12">
    <property type="entry name" value="CYTOCHROME P450 FAMILY PROTEIN, EXPRESSED"/>
    <property type="match status" value="1"/>
</dbReference>
<comment type="similarity">
    <text evidence="4">Belongs to the cytochrome P450 family.</text>
</comment>
<keyword evidence="5" id="KW-0472">Membrane</keyword>
<keyword evidence="1 3" id="KW-0479">Metal-binding</keyword>
<dbReference type="GO" id="GO:0004497">
    <property type="term" value="F:monooxygenase activity"/>
    <property type="evidence" value="ECO:0007669"/>
    <property type="project" value="UniProtKB-KW"/>
</dbReference>
<dbReference type="PROSITE" id="PS00086">
    <property type="entry name" value="CYTOCHROME_P450"/>
    <property type="match status" value="1"/>
</dbReference>
<dbReference type="GO" id="GO:0016705">
    <property type="term" value="F:oxidoreductase activity, acting on paired donors, with incorporation or reduction of molecular oxygen"/>
    <property type="evidence" value="ECO:0007669"/>
    <property type="project" value="InterPro"/>
</dbReference>
<feature type="transmembrane region" description="Helical" evidence="5">
    <location>
        <begin position="47"/>
        <end position="65"/>
    </location>
</feature>
<evidence type="ECO:0000256" key="3">
    <source>
        <dbReference type="PIRSR" id="PIRSR602401-1"/>
    </source>
</evidence>
<dbReference type="AlphaFoldDB" id="A0A835H0T7"/>
<dbReference type="InterPro" id="IPR017972">
    <property type="entry name" value="Cyt_P450_CS"/>
</dbReference>
<proteinExistence type="inferred from homology"/>
<dbReference type="Proteomes" id="UP000631114">
    <property type="component" value="Unassembled WGS sequence"/>
</dbReference>
<keyword evidence="7" id="KW-1185">Reference proteome</keyword>
<comment type="cofactor">
    <cofactor evidence="3">
        <name>heme</name>
        <dbReference type="ChEBI" id="CHEBI:30413"/>
    </cofactor>
</comment>
<dbReference type="GO" id="GO:0010268">
    <property type="term" value="P:brassinosteroid homeostasis"/>
    <property type="evidence" value="ECO:0007669"/>
    <property type="project" value="TreeGrafter"/>
</dbReference>
<dbReference type="GO" id="GO:0016125">
    <property type="term" value="P:sterol metabolic process"/>
    <property type="evidence" value="ECO:0007669"/>
    <property type="project" value="TreeGrafter"/>
</dbReference>
<dbReference type="Gene3D" id="1.10.630.10">
    <property type="entry name" value="Cytochrome P450"/>
    <property type="match status" value="1"/>
</dbReference>
<dbReference type="GO" id="GO:0005506">
    <property type="term" value="F:iron ion binding"/>
    <property type="evidence" value="ECO:0007669"/>
    <property type="project" value="InterPro"/>
</dbReference>